<accession>A0A1M7FE02</accession>
<keyword evidence="4" id="KW-1185">Reference proteome</keyword>
<organism evidence="3 4">
    <name type="scientific">Vreelandella subglaciescola</name>
    <dbReference type="NCBI Taxonomy" id="29571"/>
    <lineage>
        <taxon>Bacteria</taxon>
        <taxon>Pseudomonadati</taxon>
        <taxon>Pseudomonadota</taxon>
        <taxon>Gammaproteobacteria</taxon>
        <taxon>Oceanospirillales</taxon>
        <taxon>Halomonadaceae</taxon>
        <taxon>Vreelandella</taxon>
    </lineage>
</organism>
<keyword evidence="2" id="KW-1133">Transmembrane helix</keyword>
<protein>
    <recommendedName>
        <fullName evidence="5">Cobyrinic acid a,c-diamide synthase</fullName>
    </recommendedName>
</protein>
<dbReference type="OrthoDB" id="6158881at2"/>
<evidence type="ECO:0000256" key="2">
    <source>
        <dbReference type="SAM" id="Phobius"/>
    </source>
</evidence>
<gene>
    <name evidence="3" type="ORF">SAMN05878437_0812</name>
</gene>
<feature type="transmembrane region" description="Helical" evidence="2">
    <location>
        <begin position="69"/>
        <end position="86"/>
    </location>
</feature>
<feature type="transmembrane region" description="Helical" evidence="2">
    <location>
        <begin position="6"/>
        <end position="25"/>
    </location>
</feature>
<evidence type="ECO:0000313" key="4">
    <source>
        <dbReference type="Proteomes" id="UP000190911"/>
    </source>
</evidence>
<keyword evidence="2" id="KW-0472">Membrane</keyword>
<proteinExistence type="predicted"/>
<feature type="transmembrane region" description="Helical" evidence="2">
    <location>
        <begin position="45"/>
        <end position="63"/>
    </location>
</feature>
<sequence>MLEFLQGFSYGLFLSCLPWFLVGLVSPRRALGTLRPSRWQVVIRYWFAVPFLAGLLWLTSLWGGFGPSLGGWLAGLVAVAVALPLERRLRGWWGNRQQRRLDAQHERDVAQRQAKQAHDAREAGEEILDPDHPPANADAVILALCDAKKRLLAVKQPALAQQADRLYSRYRKAIAVLLERFEVGELAFERARSLVAEVCFVAVDNLTTMASQASGVAGVDGNLVRQRLAREGDRLSPAERLALERRLALVEDTHRHLRELSGRNETALTALDNAAVAMARVDTRRPQASVSADQALGDLQRFVARAERYSRSL</sequence>
<evidence type="ECO:0008006" key="5">
    <source>
        <dbReference type="Google" id="ProtNLM"/>
    </source>
</evidence>
<dbReference type="RefSeq" id="WP_079551519.1">
    <property type="nucleotide sequence ID" value="NZ_LT670847.1"/>
</dbReference>
<evidence type="ECO:0000256" key="1">
    <source>
        <dbReference type="SAM" id="MobiDB-lite"/>
    </source>
</evidence>
<dbReference type="AlphaFoldDB" id="A0A1M7FE02"/>
<dbReference type="STRING" id="29571.SAMN05878437_0812"/>
<keyword evidence="2" id="KW-0812">Transmembrane</keyword>
<dbReference type="InParanoid" id="A0A1M7FE02"/>
<dbReference type="EMBL" id="LT670847">
    <property type="protein sequence ID" value="SHM01919.1"/>
    <property type="molecule type" value="Genomic_DNA"/>
</dbReference>
<dbReference type="Proteomes" id="UP000190911">
    <property type="component" value="Chromosome I"/>
</dbReference>
<feature type="region of interest" description="Disordered" evidence="1">
    <location>
        <begin position="112"/>
        <end position="132"/>
    </location>
</feature>
<reference evidence="3 4" key="1">
    <citation type="submission" date="2016-11" db="EMBL/GenBank/DDBJ databases">
        <authorList>
            <person name="Jaros S."/>
            <person name="Januszkiewicz K."/>
            <person name="Wedrychowicz H."/>
        </authorList>
    </citation>
    <scope>NUCLEOTIDE SEQUENCE [LARGE SCALE GENOMIC DNA]</scope>
    <source>
        <strain evidence="3 4">ACAM 12</strain>
    </source>
</reference>
<name>A0A1M7FE02_9GAMM</name>
<evidence type="ECO:0000313" key="3">
    <source>
        <dbReference type="EMBL" id="SHM01919.1"/>
    </source>
</evidence>